<gene>
    <name evidence="5" type="ORF">GCM10023203_00510</name>
</gene>
<sequence>MLDPLMAGLVHDGALRLEERAFLGIPRSPRYPAADRTRRDAAVARLRAVLVDGAAPTQDDAALVALVRAVKAEDKLLDAPRRELRDRSKVIAEGEWAGEAVRRAIADVHAAVAAAAGAGAVAASS</sequence>
<comment type="subcellular location">
    <subcellularLocation>
        <location evidence="1">Golgi apparatus membrane</location>
        <topology evidence="1">Peripheral membrane protein</topology>
        <orientation evidence="1">Cytoplasmic side</orientation>
    </subcellularLocation>
</comment>
<comment type="caution">
    <text evidence="5">The sequence shown here is derived from an EMBL/GenBank/DDBJ whole genome shotgun (WGS) entry which is preliminary data.</text>
</comment>
<reference evidence="6" key="1">
    <citation type="journal article" date="2019" name="Int. J. Syst. Evol. Microbiol.">
        <title>The Global Catalogue of Microorganisms (GCM) 10K type strain sequencing project: providing services to taxonomists for standard genome sequencing and annotation.</title>
        <authorList>
            <consortium name="The Broad Institute Genomics Platform"/>
            <consortium name="The Broad Institute Genome Sequencing Center for Infectious Disease"/>
            <person name="Wu L."/>
            <person name="Ma J."/>
        </authorList>
    </citation>
    <scope>NUCLEOTIDE SEQUENCE [LARGE SCALE GENOMIC DNA]</scope>
    <source>
        <strain evidence="6">JCM 17983</strain>
    </source>
</reference>
<dbReference type="InterPro" id="IPR038261">
    <property type="entry name" value="GPP34-like_sf"/>
</dbReference>
<accession>A0ABP9DRN5</accession>
<dbReference type="Pfam" id="PF05719">
    <property type="entry name" value="GPP34"/>
    <property type="match status" value="1"/>
</dbReference>
<organism evidence="5 6">
    <name type="scientific">Actinomycetospora straminea</name>
    <dbReference type="NCBI Taxonomy" id="663607"/>
    <lineage>
        <taxon>Bacteria</taxon>
        <taxon>Bacillati</taxon>
        <taxon>Actinomycetota</taxon>
        <taxon>Actinomycetes</taxon>
        <taxon>Pseudonocardiales</taxon>
        <taxon>Pseudonocardiaceae</taxon>
        <taxon>Actinomycetospora</taxon>
    </lineage>
</organism>
<protein>
    <recommendedName>
        <fullName evidence="7">GPP34 family phosphoprotein</fullName>
    </recommendedName>
</protein>
<proteinExistence type="predicted"/>
<keyword evidence="6" id="KW-1185">Reference proteome</keyword>
<dbReference type="Gene3D" id="1.10.3630.10">
    <property type="entry name" value="yeast vps74-n-term truncation variant domain like"/>
    <property type="match status" value="1"/>
</dbReference>
<evidence type="ECO:0000256" key="4">
    <source>
        <dbReference type="ARBA" id="ARBA00023136"/>
    </source>
</evidence>
<name>A0ABP9DRN5_9PSEU</name>
<dbReference type="Proteomes" id="UP001500457">
    <property type="component" value="Unassembled WGS sequence"/>
</dbReference>
<dbReference type="InterPro" id="IPR008628">
    <property type="entry name" value="GPP34-like"/>
</dbReference>
<evidence type="ECO:0008006" key="7">
    <source>
        <dbReference type="Google" id="ProtNLM"/>
    </source>
</evidence>
<evidence type="ECO:0000256" key="1">
    <source>
        <dbReference type="ARBA" id="ARBA00004255"/>
    </source>
</evidence>
<keyword evidence="2" id="KW-0333">Golgi apparatus</keyword>
<evidence type="ECO:0000313" key="5">
    <source>
        <dbReference type="EMBL" id="GAA4857778.1"/>
    </source>
</evidence>
<keyword evidence="3" id="KW-0446">Lipid-binding</keyword>
<keyword evidence="4" id="KW-0472">Membrane</keyword>
<evidence type="ECO:0000313" key="6">
    <source>
        <dbReference type="Proteomes" id="UP001500457"/>
    </source>
</evidence>
<evidence type="ECO:0000256" key="2">
    <source>
        <dbReference type="ARBA" id="ARBA00023034"/>
    </source>
</evidence>
<dbReference type="EMBL" id="BAABHQ010000001">
    <property type="protein sequence ID" value="GAA4857778.1"/>
    <property type="molecule type" value="Genomic_DNA"/>
</dbReference>
<evidence type="ECO:0000256" key="3">
    <source>
        <dbReference type="ARBA" id="ARBA00023121"/>
    </source>
</evidence>